<organism evidence="7 8">
    <name type="scientific">Micromonospora marina</name>
    <dbReference type="NCBI Taxonomy" id="307120"/>
    <lineage>
        <taxon>Bacteria</taxon>
        <taxon>Bacillati</taxon>
        <taxon>Actinomycetota</taxon>
        <taxon>Actinomycetes</taxon>
        <taxon>Micromonosporales</taxon>
        <taxon>Micromonosporaceae</taxon>
        <taxon>Micromonospora</taxon>
    </lineage>
</organism>
<dbReference type="GO" id="GO:0006508">
    <property type="term" value="P:proteolysis"/>
    <property type="evidence" value="ECO:0007669"/>
    <property type="project" value="UniProtKB-KW"/>
</dbReference>
<keyword evidence="4" id="KW-0482">Metalloprotease</keyword>
<dbReference type="PANTHER" id="PTHR30624">
    <property type="entry name" value="UNCHARACTERIZED PROTEIN TLDD AND PMBA"/>
    <property type="match status" value="1"/>
</dbReference>
<keyword evidence="2" id="KW-0645">Protease</keyword>
<dbReference type="Gene3D" id="3.30.2290.10">
    <property type="entry name" value="PmbA/TldD superfamily"/>
    <property type="match status" value="1"/>
</dbReference>
<sequence>MPDEIDDSFLALPLARLADAALSRARDRGARYAALRVQRVRSGRTVVYDGALRASEEETETGLAVRVLHRGAWGFAAVPELTPESAARACDDALALARACADVGGMPVALAPEPAYAAVTWTSPYRINPFDVPDSERAELLSHWCARLLAHDSVAHVLARASAAQENTYYADLGGTSVTQQRVRVHPQVLAVGRHPRDGGTQTLRTVAPPVARGWEYLHGEGWDWAGELAGLPAHLAEKVQAPPARPGRYDLVIDPSQLWLTIHESVGHATEYDRALGQEMSYAGGTFATPESAGRLRYGSALMTVDADRSAAHGLATVGFDDEGVAAQSWPLIEEGVLVGFQHDRASAAQAGLPRSSGCAYAESYRHTPMARMPNVSLRPAVDGPDTAALIAGVTDGFYLAGSDSWSIDMRRRQFQFTAQRWHRIRNGRLAGQVSGAAYQAETTAFWSSLCGLGGEGTWLLSGADMCGKGQPVQASAASHGCPAAVFRGIDVVDTGGRDG</sequence>
<dbReference type="InterPro" id="IPR036059">
    <property type="entry name" value="TldD/PmbA_sf"/>
</dbReference>
<evidence type="ECO:0000256" key="1">
    <source>
        <dbReference type="ARBA" id="ARBA00005836"/>
    </source>
</evidence>
<keyword evidence="3" id="KW-0378">Hydrolase</keyword>
<dbReference type="SUPFAM" id="SSF111283">
    <property type="entry name" value="Putative modulator of DNA gyrase, PmbA/TldD"/>
    <property type="match status" value="1"/>
</dbReference>
<evidence type="ECO:0000259" key="5">
    <source>
        <dbReference type="Pfam" id="PF01523"/>
    </source>
</evidence>
<accession>A0A1C4VAC2</accession>
<name>A0A1C4VAC2_9ACTN</name>
<dbReference type="Pfam" id="PF01523">
    <property type="entry name" value="PmbA_TldD_1st"/>
    <property type="match status" value="1"/>
</dbReference>
<dbReference type="PANTHER" id="PTHR30624:SF10">
    <property type="entry name" value="CONSERVED PROTEIN"/>
    <property type="match status" value="1"/>
</dbReference>
<comment type="similarity">
    <text evidence="1">Belongs to the peptidase U62 family.</text>
</comment>
<feature type="domain" description="Metalloprotease TldD/E N-terminal" evidence="5">
    <location>
        <begin position="33"/>
        <end position="97"/>
    </location>
</feature>
<dbReference type="EMBL" id="FMCV01000003">
    <property type="protein sequence ID" value="SCE80699.1"/>
    <property type="molecule type" value="Genomic_DNA"/>
</dbReference>
<evidence type="ECO:0000256" key="2">
    <source>
        <dbReference type="ARBA" id="ARBA00022670"/>
    </source>
</evidence>
<dbReference type="InterPro" id="IPR045569">
    <property type="entry name" value="Metalloprtase-TldD/E_C"/>
</dbReference>
<dbReference type="Proteomes" id="UP000198551">
    <property type="component" value="Unassembled WGS sequence"/>
</dbReference>
<proteinExistence type="inferred from homology"/>
<dbReference type="GO" id="GO:0005829">
    <property type="term" value="C:cytosol"/>
    <property type="evidence" value="ECO:0007669"/>
    <property type="project" value="TreeGrafter"/>
</dbReference>
<dbReference type="FunFam" id="3.30.2290.10:FF:000003">
    <property type="entry name" value="Zinc-dependent protease, TldD/PmbA family"/>
    <property type="match status" value="1"/>
</dbReference>
<keyword evidence="8" id="KW-1185">Reference proteome</keyword>
<dbReference type="GO" id="GO:0008237">
    <property type="term" value="F:metallopeptidase activity"/>
    <property type="evidence" value="ECO:0007669"/>
    <property type="project" value="UniProtKB-KW"/>
</dbReference>
<feature type="domain" description="Metalloprotease TldD/E C-terminal" evidence="6">
    <location>
        <begin position="247"/>
        <end position="493"/>
    </location>
</feature>
<dbReference type="InterPro" id="IPR035068">
    <property type="entry name" value="TldD/PmbA_N"/>
</dbReference>
<dbReference type="InterPro" id="IPR051463">
    <property type="entry name" value="Peptidase_U62_metallo"/>
</dbReference>
<evidence type="ECO:0000313" key="7">
    <source>
        <dbReference type="EMBL" id="SCE80699.1"/>
    </source>
</evidence>
<evidence type="ECO:0000256" key="3">
    <source>
        <dbReference type="ARBA" id="ARBA00022801"/>
    </source>
</evidence>
<evidence type="ECO:0000259" key="6">
    <source>
        <dbReference type="Pfam" id="PF19289"/>
    </source>
</evidence>
<reference evidence="8" key="1">
    <citation type="submission" date="2016-06" db="EMBL/GenBank/DDBJ databases">
        <authorList>
            <person name="Varghese N."/>
        </authorList>
    </citation>
    <scope>NUCLEOTIDE SEQUENCE [LARGE SCALE GENOMIC DNA]</scope>
    <source>
        <strain evidence="8">DSM 45555</strain>
    </source>
</reference>
<gene>
    <name evidence="7" type="ORF">GA0070215_10319</name>
</gene>
<dbReference type="RefSeq" id="WP_091042203.1">
    <property type="nucleotide sequence ID" value="NZ_FMCV01000003.1"/>
</dbReference>
<protein>
    <submittedName>
        <fullName evidence="7">TldD protein</fullName>
    </submittedName>
</protein>
<dbReference type="Pfam" id="PF19289">
    <property type="entry name" value="PmbA_TldD_3rd"/>
    <property type="match status" value="1"/>
</dbReference>
<dbReference type="InterPro" id="IPR002510">
    <property type="entry name" value="Metalloprtase-TldD/E_N"/>
</dbReference>
<evidence type="ECO:0000313" key="8">
    <source>
        <dbReference type="Proteomes" id="UP000198551"/>
    </source>
</evidence>
<dbReference type="AlphaFoldDB" id="A0A1C4VAC2"/>
<evidence type="ECO:0000256" key="4">
    <source>
        <dbReference type="ARBA" id="ARBA00023049"/>
    </source>
</evidence>